<keyword evidence="2" id="KW-0813">Transport</keyword>
<protein>
    <recommendedName>
        <fullName evidence="9">Amino acid permease/ SLC12A domain-containing protein</fullName>
    </recommendedName>
</protein>
<dbReference type="EnsemblProtists" id="PYU1_T009719">
    <property type="protein sequence ID" value="PYU1_T009719"/>
    <property type="gene ID" value="PYU1_G009701"/>
</dbReference>
<dbReference type="VEuPathDB" id="FungiDB:PYU1_G009701"/>
<dbReference type="InterPro" id="IPR002293">
    <property type="entry name" value="AA/rel_permease1"/>
</dbReference>
<evidence type="ECO:0000256" key="5">
    <source>
        <dbReference type="ARBA" id="ARBA00022989"/>
    </source>
</evidence>
<comment type="similarity">
    <text evidence="7">Belongs to the amino acid-polyamine-organocation (APC) superfamily. Polyamine:cation symporter (PHS) (TC 2.A.3.12) family.</text>
</comment>
<dbReference type="Pfam" id="PF00324">
    <property type="entry name" value="AA_permease"/>
    <property type="match status" value="1"/>
</dbReference>
<evidence type="ECO:0000313" key="10">
    <source>
        <dbReference type="EnsemblProtists" id="PYU1_T009719"/>
    </source>
</evidence>
<evidence type="ECO:0000256" key="3">
    <source>
        <dbReference type="ARBA" id="ARBA00022475"/>
    </source>
</evidence>
<dbReference type="InterPro" id="IPR044566">
    <property type="entry name" value="RMV1-like"/>
</dbReference>
<feature type="transmembrane region" description="Helical" evidence="8">
    <location>
        <begin position="552"/>
        <end position="572"/>
    </location>
</feature>
<dbReference type="EMBL" id="GL376615">
    <property type="status" value="NOT_ANNOTATED_CDS"/>
    <property type="molecule type" value="Genomic_DNA"/>
</dbReference>
<feature type="transmembrane region" description="Helical" evidence="8">
    <location>
        <begin position="631"/>
        <end position="652"/>
    </location>
</feature>
<feature type="transmembrane region" description="Helical" evidence="8">
    <location>
        <begin position="787"/>
        <end position="808"/>
    </location>
</feature>
<feature type="transmembrane region" description="Helical" evidence="8">
    <location>
        <begin position="521"/>
        <end position="540"/>
    </location>
</feature>
<dbReference type="GO" id="GO:0005886">
    <property type="term" value="C:plasma membrane"/>
    <property type="evidence" value="ECO:0007669"/>
    <property type="project" value="UniProtKB-SubCell"/>
</dbReference>
<feature type="transmembrane region" description="Helical" evidence="8">
    <location>
        <begin position="255"/>
        <end position="275"/>
    </location>
</feature>
<evidence type="ECO:0000256" key="1">
    <source>
        <dbReference type="ARBA" id="ARBA00004651"/>
    </source>
</evidence>
<dbReference type="InterPro" id="IPR004841">
    <property type="entry name" value="AA-permease/SLC12A_dom"/>
</dbReference>
<evidence type="ECO:0000313" key="11">
    <source>
        <dbReference type="Proteomes" id="UP000019132"/>
    </source>
</evidence>
<keyword evidence="3" id="KW-1003">Cell membrane</keyword>
<feature type="transmembrane region" description="Helical" evidence="8">
    <location>
        <begin position="174"/>
        <end position="198"/>
    </location>
</feature>
<feature type="transmembrane region" description="Helical" evidence="8">
    <location>
        <begin position="910"/>
        <end position="932"/>
    </location>
</feature>
<feature type="transmembrane region" description="Helical" evidence="8">
    <location>
        <begin position="718"/>
        <end position="742"/>
    </location>
</feature>
<evidence type="ECO:0000259" key="9">
    <source>
        <dbReference type="Pfam" id="PF00324"/>
    </source>
</evidence>
<dbReference type="HOGENOM" id="CLU_302787_0_0_1"/>
<feature type="domain" description="Amino acid permease/ SLC12A" evidence="9">
    <location>
        <begin position="526"/>
        <end position="937"/>
    </location>
</feature>
<evidence type="ECO:0000256" key="2">
    <source>
        <dbReference type="ARBA" id="ARBA00022448"/>
    </source>
</evidence>
<accession>K3WXM1</accession>
<keyword evidence="11" id="KW-1185">Reference proteome</keyword>
<evidence type="ECO:0000256" key="7">
    <source>
        <dbReference type="ARBA" id="ARBA00024041"/>
    </source>
</evidence>
<dbReference type="Gene3D" id="1.20.1740.10">
    <property type="entry name" value="Amino acid/polyamine transporter I"/>
    <property type="match status" value="3"/>
</dbReference>
<feature type="transmembrane region" description="Helical" evidence="8">
    <location>
        <begin position="67"/>
        <end position="86"/>
    </location>
</feature>
<reference evidence="10" key="3">
    <citation type="submission" date="2015-02" db="UniProtKB">
        <authorList>
            <consortium name="EnsemblProtists"/>
        </authorList>
    </citation>
    <scope>IDENTIFICATION</scope>
    <source>
        <strain evidence="10">DAOM BR144</strain>
    </source>
</reference>
<evidence type="ECO:0000256" key="6">
    <source>
        <dbReference type="ARBA" id="ARBA00023136"/>
    </source>
</evidence>
<keyword evidence="6 8" id="KW-0472">Membrane</keyword>
<feature type="transmembrane region" description="Helical" evidence="8">
    <location>
        <begin position="132"/>
        <end position="154"/>
    </location>
</feature>
<dbReference type="AlphaFoldDB" id="K3WXM1"/>
<feature type="transmembrane region" description="Helical" evidence="8">
    <location>
        <begin position="310"/>
        <end position="327"/>
    </location>
</feature>
<feature type="transmembrane region" description="Helical" evidence="8">
    <location>
        <begin position="98"/>
        <end position="120"/>
    </location>
</feature>
<feature type="transmembrane region" description="Helical" evidence="8">
    <location>
        <begin position="394"/>
        <end position="413"/>
    </location>
</feature>
<comment type="subcellular location">
    <subcellularLocation>
        <location evidence="1">Cell membrane</location>
        <topology evidence="1">Multi-pass membrane protein</topology>
    </subcellularLocation>
</comment>
<feature type="transmembrane region" description="Helical" evidence="8">
    <location>
        <begin position="333"/>
        <end position="354"/>
    </location>
</feature>
<dbReference type="PANTHER" id="PTHR45826:SF2">
    <property type="entry name" value="AMINO ACID TRANSPORTER"/>
    <property type="match status" value="1"/>
</dbReference>
<dbReference type="PANTHER" id="PTHR45826">
    <property type="entry name" value="POLYAMINE TRANSPORTER PUT1"/>
    <property type="match status" value="1"/>
</dbReference>
<dbReference type="Pfam" id="PF13520">
    <property type="entry name" value="AA_permease_2"/>
    <property type="match status" value="1"/>
</dbReference>
<feature type="transmembrane region" description="Helical" evidence="8">
    <location>
        <begin position="664"/>
        <end position="685"/>
    </location>
</feature>
<reference evidence="11" key="1">
    <citation type="journal article" date="2010" name="Genome Biol.">
        <title>Genome sequence of the necrotrophic plant pathogen Pythium ultimum reveals original pathogenicity mechanisms and effector repertoire.</title>
        <authorList>
            <person name="Levesque C.A."/>
            <person name="Brouwer H."/>
            <person name="Cano L."/>
            <person name="Hamilton J.P."/>
            <person name="Holt C."/>
            <person name="Huitema E."/>
            <person name="Raffaele S."/>
            <person name="Robideau G.P."/>
            <person name="Thines M."/>
            <person name="Win J."/>
            <person name="Zerillo M.M."/>
            <person name="Beakes G.W."/>
            <person name="Boore J.L."/>
            <person name="Busam D."/>
            <person name="Dumas B."/>
            <person name="Ferriera S."/>
            <person name="Fuerstenberg S.I."/>
            <person name="Gachon C.M."/>
            <person name="Gaulin E."/>
            <person name="Govers F."/>
            <person name="Grenville-Briggs L."/>
            <person name="Horner N."/>
            <person name="Hostetler J."/>
            <person name="Jiang R.H."/>
            <person name="Johnson J."/>
            <person name="Krajaejun T."/>
            <person name="Lin H."/>
            <person name="Meijer H.J."/>
            <person name="Moore B."/>
            <person name="Morris P."/>
            <person name="Phuntmart V."/>
            <person name="Puiu D."/>
            <person name="Shetty J."/>
            <person name="Stajich J.E."/>
            <person name="Tripathy S."/>
            <person name="Wawra S."/>
            <person name="van West P."/>
            <person name="Whitty B.R."/>
            <person name="Coutinho P.M."/>
            <person name="Henrissat B."/>
            <person name="Martin F."/>
            <person name="Thomas P.D."/>
            <person name="Tyler B.M."/>
            <person name="De Vries R.P."/>
            <person name="Kamoun S."/>
            <person name="Yandell M."/>
            <person name="Tisserat N."/>
            <person name="Buell C.R."/>
        </authorList>
    </citation>
    <scope>NUCLEOTIDE SEQUENCE</scope>
    <source>
        <strain evidence="11">DAOM:BR144</strain>
    </source>
</reference>
<dbReference type="STRING" id="431595.K3WXM1"/>
<evidence type="ECO:0000256" key="8">
    <source>
        <dbReference type="SAM" id="Phobius"/>
    </source>
</evidence>
<dbReference type="GO" id="GO:0015203">
    <property type="term" value="F:polyamine transmembrane transporter activity"/>
    <property type="evidence" value="ECO:0007669"/>
    <property type="project" value="UniProtKB-ARBA"/>
</dbReference>
<feature type="transmembrane region" description="Helical" evidence="8">
    <location>
        <begin position="877"/>
        <end position="898"/>
    </location>
</feature>
<keyword evidence="5 8" id="KW-1133">Transmembrane helix</keyword>
<sequence>MGGDPHNLIDSTARMSRRDVRLDVEAKHSLAVMGSFELTDTMLESPRSRARTRTTSTEKRNWYTSRVLGTLGVASIIYLLGCGGPIGSEVIIYAGGPLIGLIAITVYPLVMTAPYGYIVAELCAAFPQDGGFAVWTMHAFGPFWGFQVGCWMWISGILNLAGTNDVVTSGDVDIDWAMLVNTLAWKFGGLTMASLFAGEVKNPAKVFPRAIGLMIALSFVSVFVPQVAAIATYAVPWPKFDEQDALKKVGSHVGGGFLSALVIFAGATMSFGRFVTGLYCTSFQLSGMAEYDMLPHFLANKKNRFRSPQIAVLCTLVPILPALLLKFRHLLRVGNVFACAVELFVFATAVKLRLSMPYVPRPVKMPGGIFTLVLAMLGPATVVGYILYDSLLEAHTRAIVLIALVPGLIHGLWKVWTERKAAKVENPVVFNLSSSLSSSREIATPRFNSSCMTVHDGAGAVFDHFFDRAIQQMARCDVGREKDAFAGIDQFWGHDTVVLQETSLESRMVLSKKSHEYSSRVLGTACVIAILYLFGCAGPIGAGRIVFAGGPLVGLIAIAAYPLVMALPYGYIIAELCSAFPQDGGVTVWVMHAFGPLWGFQVGYWVWVSGVLTCAFVPELLLQLIEYSSGYSFQTGAVTYFVKVAIAVVLSVPSFGGTIFTSRVSVLLLTIAVLTFSIFIVWAFAVTKTTADFSQVRRNYTNATDSSSEVITTGDVDIAWVMLINTLAWKFGGLHVVSLFAGEVKDPARVFSRAICGTIGLTLATLFVALLAALASNRVPWSQLDRLGIFIELGDIIGGTALSPIVVVSELATMVGRYITSLYCASFQLSGMAEAEMLPVALANKKNRFRSPQCAVLATLVPVLPLLLVRLEYLLQVSNLFTCAVQLAILVTAIKLRMAMPYIPRSVKMPGGIVMLMTSTITPAVVLCYMLYDSLLHLHTGGLGLTLVLLGVVHSLVQIYKLRKASARAALEAAVAIATPQQMPL</sequence>
<proteinExistence type="inferred from homology"/>
<keyword evidence="4 8" id="KW-0812">Transmembrane</keyword>
<feature type="transmembrane region" description="Helical" evidence="8">
    <location>
        <begin position="366"/>
        <end position="388"/>
    </location>
</feature>
<dbReference type="eggNOG" id="KOG1287">
    <property type="taxonomic scope" value="Eukaryota"/>
</dbReference>
<evidence type="ECO:0000256" key="4">
    <source>
        <dbReference type="ARBA" id="ARBA00022692"/>
    </source>
</evidence>
<feature type="transmembrane region" description="Helical" evidence="8">
    <location>
        <begin position="854"/>
        <end position="871"/>
    </location>
</feature>
<dbReference type="Proteomes" id="UP000019132">
    <property type="component" value="Unassembled WGS sequence"/>
</dbReference>
<feature type="transmembrane region" description="Helical" evidence="8">
    <location>
        <begin position="210"/>
        <end position="235"/>
    </location>
</feature>
<feature type="transmembrane region" description="Helical" evidence="8">
    <location>
        <begin position="938"/>
        <end position="960"/>
    </location>
</feature>
<name>K3WXM1_GLOUD</name>
<organism evidence="10 11">
    <name type="scientific">Globisporangium ultimum (strain ATCC 200006 / CBS 805.95 / DAOM BR144)</name>
    <name type="common">Pythium ultimum</name>
    <dbReference type="NCBI Taxonomy" id="431595"/>
    <lineage>
        <taxon>Eukaryota</taxon>
        <taxon>Sar</taxon>
        <taxon>Stramenopiles</taxon>
        <taxon>Oomycota</taxon>
        <taxon>Peronosporomycetes</taxon>
        <taxon>Pythiales</taxon>
        <taxon>Pythiaceae</taxon>
        <taxon>Globisporangium</taxon>
    </lineage>
</organism>
<reference evidence="11" key="2">
    <citation type="submission" date="2010-04" db="EMBL/GenBank/DDBJ databases">
        <authorList>
            <person name="Buell R."/>
            <person name="Hamilton J."/>
            <person name="Hostetler J."/>
        </authorList>
    </citation>
    <scope>NUCLEOTIDE SEQUENCE [LARGE SCALE GENOMIC DNA]</scope>
    <source>
        <strain evidence="11">DAOM:BR144</strain>
    </source>
</reference>
<feature type="transmembrane region" description="Helical" evidence="8">
    <location>
        <begin position="754"/>
        <end position="775"/>
    </location>
</feature>
<dbReference type="InParanoid" id="K3WXM1"/>